<evidence type="ECO:0000313" key="4">
    <source>
        <dbReference type="Proteomes" id="UP000777784"/>
    </source>
</evidence>
<sequence>MRMVKLCLVLFLGLVLSAAMGWLEPAQGQGTAAAASLLITPGARADAMGRAHSAVVNDATANWWNPAALGMMEDRIFSLMHTQLVPDLADDVYYEYLGYAQHLKGWGGIGFNIIFLSYGTSPEVDDFGNPGDDFYSFEVSPGVSAGIRLVKDLYGGVSLKFVHVDLAPEGAGGIEGEGKGNTFAADLGLLYRPTNTPVSLSAVVQNLGPNIVFLSSDDSQPIGRNLRLGLGLYLMETEDMGVLASFDFNKSLVYSNEKPIYNWGAEWAYRNVLALRAGYIHDKQGEIIDPTFGFGLAYHKFTFEYASVPQAEGLDRVSKFSINYRF</sequence>
<dbReference type="Pfam" id="PF19572">
    <property type="entry name" value="PorV"/>
    <property type="match status" value="1"/>
</dbReference>
<keyword evidence="1" id="KW-0732">Signal</keyword>
<evidence type="ECO:0000259" key="2">
    <source>
        <dbReference type="Pfam" id="PF19572"/>
    </source>
</evidence>
<dbReference type="NCBIfam" id="NF033709">
    <property type="entry name" value="PorV_fam"/>
    <property type="match status" value="1"/>
</dbReference>
<feature type="chain" id="PRO_5038017950" evidence="1">
    <location>
        <begin position="22"/>
        <end position="326"/>
    </location>
</feature>
<evidence type="ECO:0000313" key="3">
    <source>
        <dbReference type="EMBL" id="MBU2691418.1"/>
    </source>
</evidence>
<dbReference type="EMBL" id="JAHJDP010000061">
    <property type="protein sequence ID" value="MBU2691418.1"/>
    <property type="molecule type" value="Genomic_DNA"/>
</dbReference>
<dbReference type="AlphaFoldDB" id="A0A948WD14"/>
<gene>
    <name evidence="3" type="ORF">KJ970_10875</name>
</gene>
<accession>A0A948WD14</accession>
<comment type="caution">
    <text evidence="3">The sequence shown here is derived from an EMBL/GenBank/DDBJ whole genome shotgun (WGS) entry which is preliminary data.</text>
</comment>
<feature type="signal peptide" evidence="1">
    <location>
        <begin position="1"/>
        <end position="21"/>
    </location>
</feature>
<dbReference type="SUPFAM" id="SSF56935">
    <property type="entry name" value="Porins"/>
    <property type="match status" value="1"/>
</dbReference>
<dbReference type="Gene3D" id="2.40.160.60">
    <property type="entry name" value="Outer membrane protein transport protein (OMPP1/FadL/TodX)"/>
    <property type="match status" value="1"/>
</dbReference>
<dbReference type="InterPro" id="IPR045741">
    <property type="entry name" value="PorV"/>
</dbReference>
<organism evidence="3 4">
    <name type="scientific">Eiseniibacteriota bacterium</name>
    <dbReference type="NCBI Taxonomy" id="2212470"/>
    <lineage>
        <taxon>Bacteria</taxon>
        <taxon>Candidatus Eiseniibacteriota</taxon>
    </lineage>
</organism>
<dbReference type="Proteomes" id="UP000777784">
    <property type="component" value="Unassembled WGS sequence"/>
</dbReference>
<reference evidence="3" key="1">
    <citation type="submission" date="2021-05" db="EMBL/GenBank/DDBJ databases">
        <title>Energy efficiency and biological interactions define the core microbiome of deep oligotrophic groundwater.</title>
        <authorList>
            <person name="Mehrshad M."/>
            <person name="Lopez-Fernandez M."/>
            <person name="Bell E."/>
            <person name="Bernier-Latmani R."/>
            <person name="Bertilsson S."/>
            <person name="Dopson M."/>
        </authorList>
    </citation>
    <scope>NUCLEOTIDE SEQUENCE</scope>
    <source>
        <strain evidence="3">Modern_marine.mb.64</strain>
    </source>
</reference>
<evidence type="ECO:0000256" key="1">
    <source>
        <dbReference type="SAM" id="SignalP"/>
    </source>
</evidence>
<feature type="domain" description="Type IX secretion system protein PorV" evidence="2">
    <location>
        <begin position="31"/>
        <end position="254"/>
    </location>
</feature>
<proteinExistence type="predicted"/>
<name>A0A948WD14_UNCEI</name>
<protein>
    <submittedName>
        <fullName evidence="3">PorV/PorQ family protein</fullName>
    </submittedName>
</protein>